<protein>
    <submittedName>
        <fullName evidence="1">Uncharacterized protein</fullName>
    </submittedName>
</protein>
<reference evidence="2" key="1">
    <citation type="journal article" date="2022" name="Mol. Ecol. Resour.">
        <title>The genomes of chicory, endive, great burdock and yacon provide insights into Asteraceae palaeo-polyploidization history and plant inulin production.</title>
        <authorList>
            <person name="Fan W."/>
            <person name="Wang S."/>
            <person name="Wang H."/>
            <person name="Wang A."/>
            <person name="Jiang F."/>
            <person name="Liu H."/>
            <person name="Zhao H."/>
            <person name="Xu D."/>
            <person name="Zhang Y."/>
        </authorList>
    </citation>
    <scope>NUCLEOTIDE SEQUENCE [LARGE SCALE GENOMIC DNA]</scope>
    <source>
        <strain evidence="2">cv. Yunnan</strain>
    </source>
</reference>
<keyword evidence="2" id="KW-1185">Reference proteome</keyword>
<accession>A0ACB9G393</accession>
<proteinExistence type="predicted"/>
<sequence>MRKQKRCVQVLKSMALANGKIFSPIPSLLLVFLIDQISILRQQFYNRIVIIIFETHIDFMIQRKQFYIYIHTHTKDKWRNLGEKGTLDWSNNTEKLRNPRKCNLKRPPPRSRGNKRKKVVEEELSDSQDYQSDAQDYHNPCVINRQRRGARSNKNQARKLDSEKVHSYLENLWLSFPEDKKSSFTHLDPLWYTLYSQDSNKERVLSWIKKKDIFSRKYVVFPIVQWGHWCVLIFCHFGESLGSKLRTPCILLLDSLAKADHSKRLEPVIRKFVLDIYSKLERTEDESLVRKMPFLVPKVPQQRDNEECGFFVLYYIKLFVESAPESFSITNGFPYFMKKDWFEFEGFDSFCKTLDSSHV</sequence>
<evidence type="ECO:0000313" key="1">
    <source>
        <dbReference type="EMBL" id="KAI3777658.1"/>
    </source>
</evidence>
<comment type="caution">
    <text evidence="1">The sequence shown here is derived from an EMBL/GenBank/DDBJ whole genome shotgun (WGS) entry which is preliminary data.</text>
</comment>
<gene>
    <name evidence="1" type="ORF">L1987_47459</name>
</gene>
<reference evidence="1 2" key="2">
    <citation type="journal article" date="2022" name="Mol. Ecol. Resour.">
        <title>The genomes of chicory, endive, great burdock and yacon provide insights into Asteraceae paleo-polyploidization history and plant inulin production.</title>
        <authorList>
            <person name="Fan W."/>
            <person name="Wang S."/>
            <person name="Wang H."/>
            <person name="Wang A."/>
            <person name="Jiang F."/>
            <person name="Liu H."/>
            <person name="Zhao H."/>
            <person name="Xu D."/>
            <person name="Zhang Y."/>
        </authorList>
    </citation>
    <scope>NUCLEOTIDE SEQUENCE [LARGE SCALE GENOMIC DNA]</scope>
    <source>
        <strain evidence="2">cv. Yunnan</strain>
        <tissue evidence="1">Leaves</tissue>
    </source>
</reference>
<dbReference type="Proteomes" id="UP001056120">
    <property type="component" value="Linkage Group LG15"/>
</dbReference>
<organism evidence="1 2">
    <name type="scientific">Smallanthus sonchifolius</name>
    <dbReference type="NCBI Taxonomy" id="185202"/>
    <lineage>
        <taxon>Eukaryota</taxon>
        <taxon>Viridiplantae</taxon>
        <taxon>Streptophyta</taxon>
        <taxon>Embryophyta</taxon>
        <taxon>Tracheophyta</taxon>
        <taxon>Spermatophyta</taxon>
        <taxon>Magnoliopsida</taxon>
        <taxon>eudicotyledons</taxon>
        <taxon>Gunneridae</taxon>
        <taxon>Pentapetalae</taxon>
        <taxon>asterids</taxon>
        <taxon>campanulids</taxon>
        <taxon>Asterales</taxon>
        <taxon>Asteraceae</taxon>
        <taxon>Asteroideae</taxon>
        <taxon>Heliantheae alliance</taxon>
        <taxon>Millerieae</taxon>
        <taxon>Smallanthus</taxon>
    </lineage>
</organism>
<dbReference type="EMBL" id="CM042032">
    <property type="protein sequence ID" value="KAI3777658.1"/>
    <property type="molecule type" value="Genomic_DNA"/>
</dbReference>
<name>A0ACB9G393_9ASTR</name>
<evidence type="ECO:0000313" key="2">
    <source>
        <dbReference type="Proteomes" id="UP001056120"/>
    </source>
</evidence>